<feature type="domain" description="DhaL" evidence="2">
    <location>
        <begin position="3"/>
        <end position="178"/>
    </location>
</feature>
<proteinExistence type="predicted"/>
<evidence type="ECO:0000256" key="1">
    <source>
        <dbReference type="ARBA" id="ARBA00023121"/>
    </source>
</evidence>
<dbReference type="AlphaFoldDB" id="A0A8J6N1Z0"/>
<dbReference type="PANTHER" id="PTHR33434">
    <property type="entry name" value="DEGV DOMAIN-CONTAINING PROTEIN DR_1986-RELATED"/>
    <property type="match status" value="1"/>
</dbReference>
<keyword evidence="1" id="KW-0446">Lipid-binding</keyword>
<dbReference type="GO" id="GO:0006071">
    <property type="term" value="P:glycerol metabolic process"/>
    <property type="evidence" value="ECO:0007669"/>
    <property type="project" value="InterPro"/>
</dbReference>
<organism evidence="3 4">
    <name type="scientific">Candidatus Desulfacyla euxinica</name>
    <dbReference type="NCBI Taxonomy" id="2841693"/>
    <lineage>
        <taxon>Bacteria</taxon>
        <taxon>Deltaproteobacteria</taxon>
        <taxon>Candidatus Desulfacyla</taxon>
    </lineage>
</organism>
<dbReference type="InterPro" id="IPR036117">
    <property type="entry name" value="DhaL_dom_sf"/>
</dbReference>
<dbReference type="InterPro" id="IPR048394">
    <property type="entry name" value="FakA-like_M"/>
</dbReference>
<dbReference type="InterPro" id="IPR004007">
    <property type="entry name" value="DhaL_dom"/>
</dbReference>
<dbReference type="Gene3D" id="3.40.50.10170">
    <property type="match status" value="1"/>
</dbReference>
<dbReference type="Pfam" id="PF02734">
    <property type="entry name" value="Dak2"/>
    <property type="match status" value="1"/>
</dbReference>
<gene>
    <name evidence="3" type="ORF">H8E19_14525</name>
</gene>
<dbReference type="InterPro" id="IPR050270">
    <property type="entry name" value="DegV_domain_contain"/>
</dbReference>
<dbReference type="EMBL" id="JACNJD010000294">
    <property type="protein sequence ID" value="MBC8178617.1"/>
    <property type="molecule type" value="Genomic_DNA"/>
</dbReference>
<dbReference type="PROSITE" id="PS51480">
    <property type="entry name" value="DHAL"/>
    <property type="match status" value="1"/>
</dbReference>
<dbReference type="SMART" id="SM01120">
    <property type="entry name" value="Dak2"/>
    <property type="match status" value="1"/>
</dbReference>
<dbReference type="NCBIfam" id="TIGR00762">
    <property type="entry name" value="DegV"/>
    <property type="match status" value="1"/>
</dbReference>
<dbReference type="GO" id="GO:0008289">
    <property type="term" value="F:lipid binding"/>
    <property type="evidence" value="ECO:0007669"/>
    <property type="project" value="UniProtKB-KW"/>
</dbReference>
<dbReference type="Pfam" id="PF02645">
    <property type="entry name" value="DegV"/>
    <property type="match status" value="1"/>
</dbReference>
<dbReference type="SUPFAM" id="SSF101473">
    <property type="entry name" value="DhaL-like"/>
    <property type="match status" value="1"/>
</dbReference>
<dbReference type="Pfam" id="PF21645">
    <property type="entry name" value="FakA-like_M"/>
    <property type="match status" value="1"/>
</dbReference>
<dbReference type="Gene3D" id="3.30.1180.10">
    <property type="match status" value="1"/>
</dbReference>
<dbReference type="PROSITE" id="PS51482">
    <property type="entry name" value="DEGV"/>
    <property type="match status" value="1"/>
</dbReference>
<comment type="caution">
    <text evidence="3">The sequence shown here is derived from an EMBL/GenBank/DDBJ whole genome shotgun (WGS) entry which is preliminary data.</text>
</comment>
<sequence length="577" mass="64150">MDKKIQAALIIGVERIAAWSDLLDDINVFPVADGDTGRNLITSLSPLRELAKDRENTIRKLLFSARGNSGNIAALFFSGLLTADTVENLPAASKLGRDRAWHAINDPVPGTMLDVLDTLAETMEKNNISESDQNASKIIQNLENAVRSTHELLPKLKDAGVVDSGALGMFIFLEGFLKSLINSTDQFQPVTDIFEGLLHVSPSFREHQEEGYCIDMVVRFDDRPEEQIRKLSEHGDSVVIIPHDDFFKVHLHTDNRGETKTEIESLCEVVQWSDDDLKKQVAGFKRPDRNQHIHILTDAAGSITREDSRNMGVTLLDSYITAGDRSLPETLFLRSELYKYMRGGIKVSSSQASIFERHQYYQSILNQHERALYLCVGSYYTGNYDTAMKWKSENDPDDRFTVIDTGAASGRLGTIVIATARYAADRNAADSVIDFAKAAVDVCEEYVFLDKLHYLAAGGRLSKSSAFFGDLLHMKPVISPLAEGAKKVGVLRNQKDQVQFALEKLAAAFSKDSKFFILLQYTDNKSWVSDVVLKKIEGRYPSAEIVLQPISLTSGVHMGPGTWAIAFIPDLATILDH</sequence>
<accession>A0A8J6N1Z0</accession>
<dbReference type="PANTHER" id="PTHR33434:SF2">
    <property type="entry name" value="FATTY ACID-BINDING PROTEIN TM_1468"/>
    <property type="match status" value="1"/>
</dbReference>
<evidence type="ECO:0000313" key="4">
    <source>
        <dbReference type="Proteomes" id="UP000650524"/>
    </source>
</evidence>
<evidence type="ECO:0000259" key="2">
    <source>
        <dbReference type="PROSITE" id="PS51480"/>
    </source>
</evidence>
<dbReference type="SUPFAM" id="SSF82549">
    <property type="entry name" value="DAK1/DegV-like"/>
    <property type="match status" value="1"/>
</dbReference>
<reference evidence="3 4" key="1">
    <citation type="submission" date="2020-08" db="EMBL/GenBank/DDBJ databases">
        <title>Bridging the membrane lipid divide: bacteria of the FCB group superphylum have the potential to synthesize archaeal ether lipids.</title>
        <authorList>
            <person name="Villanueva L."/>
            <person name="Von Meijenfeldt F.A.B."/>
            <person name="Westbye A.B."/>
            <person name="Yadav S."/>
            <person name="Hopmans E.C."/>
            <person name="Dutilh B.E."/>
            <person name="Sinninghe Damste J.S."/>
        </authorList>
    </citation>
    <scope>NUCLEOTIDE SEQUENCE [LARGE SCALE GENOMIC DNA]</scope>
    <source>
        <strain evidence="3">NIOZ-UU27</strain>
    </source>
</reference>
<dbReference type="Proteomes" id="UP000650524">
    <property type="component" value="Unassembled WGS sequence"/>
</dbReference>
<dbReference type="InterPro" id="IPR003797">
    <property type="entry name" value="DegV"/>
</dbReference>
<name>A0A8J6N1Z0_9DELT</name>
<dbReference type="GO" id="GO:0004371">
    <property type="term" value="F:glycerone kinase activity"/>
    <property type="evidence" value="ECO:0007669"/>
    <property type="project" value="InterPro"/>
</dbReference>
<evidence type="ECO:0000313" key="3">
    <source>
        <dbReference type="EMBL" id="MBC8178617.1"/>
    </source>
</evidence>
<dbReference type="InterPro" id="IPR043168">
    <property type="entry name" value="DegV_C"/>
</dbReference>
<protein>
    <submittedName>
        <fullName evidence="3">DegV family EDD domain-containing protein</fullName>
    </submittedName>
</protein>
<dbReference type="Gene3D" id="1.25.40.340">
    <property type="match status" value="1"/>
</dbReference>